<evidence type="ECO:0008006" key="4">
    <source>
        <dbReference type="Google" id="ProtNLM"/>
    </source>
</evidence>
<proteinExistence type="predicted"/>
<dbReference type="SUPFAM" id="SSF160631">
    <property type="entry name" value="SMI1/KNR4-like"/>
    <property type="match status" value="1"/>
</dbReference>
<dbReference type="Proteomes" id="UP001617351">
    <property type="component" value="Unassembled WGS sequence"/>
</dbReference>
<comment type="caution">
    <text evidence="2">The sequence shown here is derived from an EMBL/GenBank/DDBJ whole genome shotgun (WGS) entry which is preliminary data.</text>
</comment>
<evidence type="ECO:0000313" key="2">
    <source>
        <dbReference type="EMBL" id="MFJ2823506.1"/>
    </source>
</evidence>
<feature type="region of interest" description="Disordered" evidence="1">
    <location>
        <begin position="190"/>
        <end position="213"/>
    </location>
</feature>
<gene>
    <name evidence="2" type="ORF">ACIO7M_20645</name>
</gene>
<reference evidence="2 3" key="1">
    <citation type="submission" date="2024-10" db="EMBL/GenBank/DDBJ databases">
        <title>The Natural Products Discovery Center: Release of the First 8490 Sequenced Strains for Exploring Actinobacteria Biosynthetic Diversity.</title>
        <authorList>
            <person name="Kalkreuter E."/>
            <person name="Kautsar S.A."/>
            <person name="Yang D."/>
            <person name="Bader C.D."/>
            <person name="Teijaro C.N."/>
            <person name="Fluegel L."/>
            <person name="Davis C.M."/>
            <person name="Simpson J.R."/>
            <person name="Lauterbach L."/>
            <person name="Steele A.D."/>
            <person name="Gui C."/>
            <person name="Meng S."/>
            <person name="Li G."/>
            <person name="Viehrig K."/>
            <person name="Ye F."/>
            <person name="Su P."/>
            <person name="Kiefer A.F."/>
            <person name="Nichols A."/>
            <person name="Cepeda A.J."/>
            <person name="Yan W."/>
            <person name="Fan B."/>
            <person name="Jiang Y."/>
            <person name="Adhikari A."/>
            <person name="Zheng C.-J."/>
            <person name="Schuster L."/>
            <person name="Cowan T.M."/>
            <person name="Smanski M.J."/>
            <person name="Chevrette M.G."/>
            <person name="De Carvalho L.P.S."/>
            <person name="Shen B."/>
        </authorList>
    </citation>
    <scope>NUCLEOTIDE SEQUENCE [LARGE SCALE GENOMIC DNA]</scope>
    <source>
        <strain evidence="2 3">NPDC087220</strain>
    </source>
</reference>
<dbReference type="InterPro" id="IPR037883">
    <property type="entry name" value="Knr4/Smi1-like_sf"/>
</dbReference>
<name>A0ABW8ENQ9_STRT5</name>
<evidence type="ECO:0000256" key="1">
    <source>
        <dbReference type="SAM" id="MobiDB-lite"/>
    </source>
</evidence>
<sequence>MTSLDALVRLCPPPAERRAPVEWGAVERALGTALPADYRQLVDTYGDGVFDEAIWLLVPGSAHGDCDLLAQAAERDEILQGLWEFEARPAGLEEAGARVLPWAYEEGTGAFLYWLVRPGRHPDEWTVLYNEGRGPLWEPHPTGCVPFLLAVLSGTAETAYFDYLHEDAEQPEHHFTTADEAFGQPVPDCARPQPAPGSLTGAGPVERPGTMAG</sequence>
<accession>A0ABW8ENQ9</accession>
<protein>
    <recommendedName>
        <fullName evidence="4">Knr4/Smi1-like domain-containing protein</fullName>
    </recommendedName>
</protein>
<dbReference type="EMBL" id="JBIUYY010000008">
    <property type="protein sequence ID" value="MFJ2823506.1"/>
    <property type="molecule type" value="Genomic_DNA"/>
</dbReference>
<dbReference type="RefSeq" id="WP_365513479.1">
    <property type="nucleotide sequence ID" value="NZ_JBFANW010000431.1"/>
</dbReference>
<keyword evidence="3" id="KW-1185">Reference proteome</keyword>
<organism evidence="2 3">
    <name type="scientific">Streptomyces toxytricini</name>
    <name type="common">Actinomyces toxytricini</name>
    <dbReference type="NCBI Taxonomy" id="67369"/>
    <lineage>
        <taxon>Bacteria</taxon>
        <taxon>Bacillati</taxon>
        <taxon>Actinomycetota</taxon>
        <taxon>Actinomycetes</taxon>
        <taxon>Kitasatosporales</taxon>
        <taxon>Streptomycetaceae</taxon>
        <taxon>Streptomyces</taxon>
    </lineage>
</organism>
<evidence type="ECO:0000313" key="3">
    <source>
        <dbReference type="Proteomes" id="UP001617351"/>
    </source>
</evidence>